<feature type="region of interest" description="Disordered" evidence="9">
    <location>
        <begin position="256"/>
        <end position="277"/>
    </location>
</feature>
<dbReference type="EMBL" id="DS812261">
    <property type="protein sequence ID" value="EEC11206.1"/>
    <property type="molecule type" value="Genomic_DNA"/>
</dbReference>
<keyword evidence="5" id="KW-0539">Nucleus</keyword>
<reference evidence="12" key="2">
    <citation type="submission" date="2020-05" db="UniProtKB">
        <authorList>
            <consortium name="EnsemblMetazoa"/>
        </authorList>
    </citation>
    <scope>IDENTIFICATION</scope>
    <source>
        <strain evidence="12">wikel</strain>
    </source>
</reference>
<dbReference type="FunFam" id="2.30.29.30:FF:000736">
    <property type="entry name" value="Dip13 beta, putative"/>
    <property type="match status" value="1"/>
</dbReference>
<dbReference type="GO" id="GO:0042995">
    <property type="term" value="C:cell projection"/>
    <property type="evidence" value="ECO:0007669"/>
    <property type="project" value="UniProtKB-SubCell"/>
</dbReference>
<dbReference type="InterPro" id="IPR004148">
    <property type="entry name" value="BAR_dom"/>
</dbReference>
<dbReference type="EMBL" id="ABJB010389232">
    <property type="status" value="NOT_ANNOTATED_CDS"/>
    <property type="molecule type" value="Genomic_DNA"/>
</dbReference>
<dbReference type="EMBL" id="ABJB010028146">
    <property type="status" value="NOT_ANNOTATED_CDS"/>
    <property type="molecule type" value="Genomic_DNA"/>
</dbReference>
<dbReference type="EMBL" id="ABJB010682589">
    <property type="status" value="NOT_ANNOTATED_CDS"/>
    <property type="molecule type" value="Genomic_DNA"/>
</dbReference>
<proteinExistence type="evidence at protein level"/>
<evidence type="ECO:0000256" key="8">
    <source>
        <dbReference type="ARBA" id="ARBA00023329"/>
    </source>
</evidence>
<evidence type="ECO:0000256" key="1">
    <source>
        <dbReference type="ARBA" id="ARBA00004123"/>
    </source>
</evidence>
<evidence type="ECO:0000256" key="7">
    <source>
        <dbReference type="ARBA" id="ARBA00023306"/>
    </source>
</evidence>
<dbReference type="GO" id="GO:0005634">
    <property type="term" value="C:nucleus"/>
    <property type="evidence" value="ECO:0007669"/>
    <property type="project" value="UniProtKB-SubCell"/>
</dbReference>
<feature type="compositionally biased region" description="Basic and acidic residues" evidence="9">
    <location>
        <begin position="437"/>
        <end position="456"/>
    </location>
</feature>
<comment type="subcellular location">
    <subcellularLocation>
        <location evidence="2">Cell projection</location>
    </subcellularLocation>
    <subcellularLocation>
        <location evidence="4">Cytoplasmic vesicle</location>
    </subcellularLocation>
    <subcellularLocation>
        <location evidence="3">Endosome membrane</location>
        <topology evidence="3">Peripheral membrane protein</topology>
    </subcellularLocation>
    <subcellularLocation>
        <location evidence="1">Nucleus</location>
    </subcellularLocation>
</comment>
<evidence type="ECO:0000256" key="6">
    <source>
        <dbReference type="ARBA" id="ARBA00023273"/>
    </source>
</evidence>
<dbReference type="InterPro" id="IPR047181">
    <property type="entry name" value="DP13A/B"/>
</dbReference>
<dbReference type="EMBL" id="ABJB010196008">
    <property type="status" value="NOT_ANNOTATED_CDS"/>
    <property type="molecule type" value="Genomic_DNA"/>
</dbReference>
<dbReference type="InterPro" id="IPR027267">
    <property type="entry name" value="AH/BAR_dom_sf"/>
</dbReference>
<dbReference type="InterPro" id="IPR006020">
    <property type="entry name" value="PTB/PI_dom"/>
</dbReference>
<dbReference type="GO" id="GO:0010008">
    <property type="term" value="C:endosome membrane"/>
    <property type="evidence" value="ECO:0000318"/>
    <property type="project" value="GO_Central"/>
</dbReference>
<dbReference type="EMBL" id="ABJB010832961">
    <property type="status" value="NOT_ANNOTATED_CDS"/>
    <property type="molecule type" value="Genomic_DNA"/>
</dbReference>
<dbReference type="EMBL" id="ABJB010128554">
    <property type="status" value="NOT_ANNOTATED_CDS"/>
    <property type="molecule type" value="Genomic_DNA"/>
</dbReference>
<evidence type="ECO:0000256" key="5">
    <source>
        <dbReference type="ARBA" id="ARBA00023242"/>
    </source>
</evidence>
<dbReference type="EMBL" id="ABJB011034746">
    <property type="status" value="NOT_ANNOTATED_CDS"/>
    <property type="molecule type" value="Genomic_DNA"/>
</dbReference>
<evidence type="ECO:0000313" key="13">
    <source>
        <dbReference type="Proteomes" id="UP000001555"/>
    </source>
</evidence>
<accession>B7PX84</accession>
<dbReference type="EMBL" id="ABJB010482499">
    <property type="status" value="NOT_ANNOTATED_CDS"/>
    <property type="molecule type" value="Genomic_DNA"/>
</dbReference>
<dbReference type="Pfam" id="PF00640">
    <property type="entry name" value="PID"/>
    <property type="match status" value="1"/>
</dbReference>
<evidence type="ECO:0000256" key="9">
    <source>
        <dbReference type="SAM" id="MobiDB-lite"/>
    </source>
</evidence>
<evidence type="ECO:0000256" key="3">
    <source>
        <dbReference type="ARBA" id="ARBA00004481"/>
    </source>
</evidence>
<dbReference type="FunFam" id="1.20.1270.60:FF:000189">
    <property type="entry name" value="Dip13 beta, putative"/>
    <property type="match status" value="1"/>
</dbReference>
<dbReference type="CDD" id="cd13158">
    <property type="entry name" value="PTB_APPL"/>
    <property type="match status" value="1"/>
</dbReference>
<dbReference type="Gene3D" id="1.20.1270.60">
    <property type="entry name" value="Arfaptin homology (AH) domain/BAR domain"/>
    <property type="match status" value="2"/>
</dbReference>
<dbReference type="InterPro" id="IPR047237">
    <property type="entry name" value="PTB_APPL"/>
</dbReference>
<evidence type="ECO:0000313" key="11">
    <source>
        <dbReference type="EMBL" id="EEC11206.1"/>
    </source>
</evidence>
<feature type="region of interest" description="Disordered" evidence="9">
    <location>
        <begin position="432"/>
        <end position="482"/>
    </location>
</feature>
<gene>
    <name evidence="11" type="ORF">IscW_ISCW020843</name>
</gene>
<evidence type="ECO:0000256" key="2">
    <source>
        <dbReference type="ARBA" id="ARBA00004316"/>
    </source>
</evidence>
<name>B7PX84_IXOSC</name>
<reference evidence="11 13" key="1">
    <citation type="submission" date="2008-03" db="EMBL/GenBank/DDBJ databases">
        <title>Annotation of Ixodes scapularis.</title>
        <authorList>
            <consortium name="Ixodes scapularis Genome Project Consortium"/>
            <person name="Caler E."/>
            <person name="Hannick L.I."/>
            <person name="Bidwell S."/>
            <person name="Joardar V."/>
            <person name="Thiagarajan M."/>
            <person name="Amedeo P."/>
            <person name="Galinsky K.J."/>
            <person name="Schobel S."/>
            <person name="Inman J."/>
            <person name="Hostetler J."/>
            <person name="Miller J."/>
            <person name="Hammond M."/>
            <person name="Megy K."/>
            <person name="Lawson D."/>
            <person name="Kodira C."/>
            <person name="Sutton G."/>
            <person name="Meyer J."/>
            <person name="Hill C.A."/>
            <person name="Birren B."/>
            <person name="Nene V."/>
            <person name="Collins F."/>
            <person name="Alarcon-Chaidez F."/>
            <person name="Wikel S."/>
            <person name="Strausberg R."/>
        </authorList>
    </citation>
    <scope>NUCLEOTIDE SEQUENCE [LARGE SCALE GENOMIC DNA]</scope>
    <source>
        <strain evidence="13">Wikel</strain>
        <strain evidence="11">Wikel colony</strain>
    </source>
</reference>
<evidence type="ECO:0000313" key="12">
    <source>
        <dbReference type="EnsemblMetazoa" id="ISCW020843-PA"/>
    </source>
</evidence>
<keyword evidence="6" id="KW-0966">Cell projection</keyword>
<organism>
    <name type="scientific">Ixodes scapularis</name>
    <name type="common">Black-legged tick</name>
    <name type="synonym">Deer tick</name>
    <dbReference type="NCBI Taxonomy" id="6945"/>
    <lineage>
        <taxon>Eukaryota</taxon>
        <taxon>Metazoa</taxon>
        <taxon>Ecdysozoa</taxon>
        <taxon>Arthropoda</taxon>
        <taxon>Chelicerata</taxon>
        <taxon>Arachnida</taxon>
        <taxon>Acari</taxon>
        <taxon>Parasitiformes</taxon>
        <taxon>Ixodida</taxon>
        <taxon>Ixodoidea</taxon>
        <taxon>Ixodidae</taxon>
        <taxon>Ixodinae</taxon>
        <taxon>Ixodes</taxon>
    </lineage>
</organism>
<dbReference type="Proteomes" id="UP000001555">
    <property type="component" value="Unassembled WGS sequence"/>
</dbReference>
<dbReference type="VEuPathDB" id="VectorBase:ISCW020843"/>
<protein>
    <submittedName>
        <fullName evidence="11 12">Dip13 beta, putative</fullName>
    </submittedName>
</protein>
<evidence type="ECO:0000259" key="10">
    <source>
        <dbReference type="PROSITE" id="PS01179"/>
    </source>
</evidence>
<dbReference type="PANTHER" id="PTHR46415:SF2">
    <property type="entry name" value="BETA, PUTATIVE-RELATED"/>
    <property type="match status" value="1"/>
</dbReference>
<dbReference type="SUPFAM" id="SSF103657">
    <property type="entry name" value="BAR/IMD domain-like"/>
    <property type="match status" value="1"/>
</dbReference>
<dbReference type="Pfam" id="PF16746">
    <property type="entry name" value="BAR_3"/>
    <property type="match status" value="1"/>
</dbReference>
<dbReference type="PROSITE" id="PS01179">
    <property type="entry name" value="PID"/>
    <property type="match status" value="1"/>
</dbReference>
<feature type="domain" description="PID" evidence="10">
    <location>
        <begin position="303"/>
        <end position="427"/>
    </location>
</feature>
<dbReference type="InParanoid" id="B7PX84"/>
<evidence type="ECO:0007829" key="14">
    <source>
        <dbReference type="PeptideAtlas" id="B7PX84"/>
    </source>
</evidence>
<sequence length="482" mass="53685">MQGPEALHLADALDDNPQTRSLVNLFEQDAHQLHKYVKVMYEHANRIWNAELSLKFYAYLNALQYRRKIALIEPLLGYVHSMKSFFGIAYETMHSADQDDFLANIGTSVGEVQRELDTMVQSAAKETEALSQQSEASYFAELPPDTGQAVPNTGLSQKAGFLFHRTKIAGMVNKWDRTYFYTLGCHLMQIPKGESVGSAVMDLDRMVAAQALEEDRRNVFQITNGKKAAASPAPRPVGSQELNPYLANTPIQFDMFSPSEDRSTSGHSPKDTPAVRINPFDQCGSSITMESAKDSSCSFWEVFTVRFLGSMQVPSDRGDQLVCETMRHILAARMAHNVFKMTESHMVVTQKELRIMDPSHQAVRAVFPLADVSFWTIHKENNRLLGFITMSASGDGPRTYRCHVFEAHTSAEEICSALSIAANIALKALMEHQQPSQKEEKEEDLLSKLKLSEHENALFPPTSTKQEGGDTPQAGDDSKGNA</sequence>
<dbReference type="EMBL" id="ABJB010012160">
    <property type="status" value="NOT_ANNOTATED_CDS"/>
    <property type="molecule type" value="Genomic_DNA"/>
</dbReference>
<dbReference type="OrthoDB" id="10070851at2759"/>
<dbReference type="VEuPathDB" id="VectorBase:ISCP_029709"/>
<keyword evidence="13" id="KW-1185">Reference proteome</keyword>
<keyword evidence="14" id="KW-1267">Proteomics identification</keyword>
<dbReference type="HOGENOM" id="CLU_025935_0_0_1"/>
<dbReference type="AlphaFoldDB" id="B7PX84"/>
<dbReference type="InterPro" id="IPR011993">
    <property type="entry name" value="PH-like_dom_sf"/>
</dbReference>
<dbReference type="EMBL" id="ABJB010453066">
    <property type="status" value="NOT_ANNOTATED_CDS"/>
    <property type="molecule type" value="Genomic_DNA"/>
</dbReference>
<dbReference type="STRING" id="6945.B7PX84"/>
<evidence type="ECO:0000256" key="4">
    <source>
        <dbReference type="ARBA" id="ARBA00004541"/>
    </source>
</evidence>
<dbReference type="PANTHER" id="PTHR46415">
    <property type="entry name" value="ADAPTOR PROTEIN, PHOSPHOTYROSINE INTERACTION, PH DOMAIN AND LEUCINE ZIPPER-CONTAINING 2"/>
    <property type="match status" value="1"/>
</dbReference>
<dbReference type="SUPFAM" id="SSF50729">
    <property type="entry name" value="PH domain-like"/>
    <property type="match status" value="2"/>
</dbReference>
<dbReference type="VEuPathDB" id="VectorBase:ISCI020843"/>
<keyword evidence="8" id="KW-0968">Cytoplasmic vesicle</keyword>
<dbReference type="SMART" id="SM00462">
    <property type="entry name" value="PTB"/>
    <property type="match status" value="1"/>
</dbReference>
<keyword evidence="7" id="KW-0131">Cell cycle</keyword>
<dbReference type="PaxDb" id="6945-B7PX84"/>
<feature type="compositionally biased region" description="Basic and acidic residues" evidence="9">
    <location>
        <begin position="259"/>
        <end position="270"/>
    </location>
</feature>
<dbReference type="Gene3D" id="2.30.29.30">
    <property type="entry name" value="Pleckstrin-homology domain (PH domain)/Phosphotyrosine-binding domain (PTB)"/>
    <property type="match status" value="2"/>
</dbReference>
<dbReference type="EnsemblMetazoa" id="ISCW020843-RA">
    <property type="protein sequence ID" value="ISCW020843-PA"/>
    <property type="gene ID" value="ISCW020843"/>
</dbReference>
<dbReference type="GO" id="GO:0023052">
    <property type="term" value="P:signaling"/>
    <property type="evidence" value="ECO:0000318"/>
    <property type="project" value="GO_Central"/>
</dbReference>